<keyword evidence="7" id="KW-1185">Reference proteome</keyword>
<dbReference type="CDD" id="cd05466">
    <property type="entry name" value="PBP2_LTTR_substrate"/>
    <property type="match status" value="1"/>
</dbReference>
<evidence type="ECO:0000256" key="2">
    <source>
        <dbReference type="ARBA" id="ARBA00023015"/>
    </source>
</evidence>
<reference evidence="6" key="1">
    <citation type="submission" date="2021-11" db="EMBL/GenBank/DDBJ databases">
        <title>Streptomyces corallinus and Kineosporia corallina sp. nov., two new coral-derived marine actinobacteria.</title>
        <authorList>
            <person name="Buangrab K."/>
            <person name="Sutthacheep M."/>
            <person name="Yeemin T."/>
            <person name="Harunari E."/>
            <person name="Igarashi Y."/>
            <person name="Sripreechasak P."/>
            <person name="Kanchanasin P."/>
            <person name="Tanasupawat S."/>
            <person name="Phongsopitanun W."/>
        </authorList>
    </citation>
    <scope>NUCLEOTIDE SEQUENCE</scope>
    <source>
        <strain evidence="6">JCM 31032</strain>
    </source>
</reference>
<dbReference type="InterPro" id="IPR036388">
    <property type="entry name" value="WH-like_DNA-bd_sf"/>
</dbReference>
<dbReference type="Pfam" id="PF03466">
    <property type="entry name" value="LysR_substrate"/>
    <property type="match status" value="1"/>
</dbReference>
<dbReference type="SUPFAM" id="SSF53850">
    <property type="entry name" value="Periplasmic binding protein-like II"/>
    <property type="match status" value="1"/>
</dbReference>
<dbReference type="Pfam" id="PF00126">
    <property type="entry name" value="HTH_1"/>
    <property type="match status" value="1"/>
</dbReference>
<organism evidence="6 7">
    <name type="scientific">Kineosporia babensis</name>
    <dbReference type="NCBI Taxonomy" id="499548"/>
    <lineage>
        <taxon>Bacteria</taxon>
        <taxon>Bacillati</taxon>
        <taxon>Actinomycetota</taxon>
        <taxon>Actinomycetes</taxon>
        <taxon>Kineosporiales</taxon>
        <taxon>Kineosporiaceae</taxon>
        <taxon>Kineosporia</taxon>
    </lineage>
</organism>
<dbReference type="GO" id="GO:0003677">
    <property type="term" value="F:DNA binding"/>
    <property type="evidence" value="ECO:0007669"/>
    <property type="project" value="UniProtKB-KW"/>
</dbReference>
<dbReference type="Proteomes" id="UP001138997">
    <property type="component" value="Unassembled WGS sequence"/>
</dbReference>
<feature type="domain" description="HTH lysR-type" evidence="5">
    <location>
        <begin position="4"/>
        <end position="61"/>
    </location>
</feature>
<protein>
    <submittedName>
        <fullName evidence="6">LysR family transcriptional regulator</fullName>
    </submittedName>
</protein>
<dbReference type="Gene3D" id="3.40.190.10">
    <property type="entry name" value="Periplasmic binding protein-like II"/>
    <property type="match status" value="2"/>
</dbReference>
<sequence length="282" mass="30402">MDALESDGLRAFAVFARHLNLTAAAAELHLAQPSLHAKIGKLARELGTPLYERDGRGLRLTPAGEKLAWFAQENVRRAKDFIAELDGRPTSLTIAAGHGTFRWVIGEGVRGLVNSGRELHVRTANREQAITEVAAGRADVGVFGSRPPPPHLASTEIARYPQVLMLPAGHPLTAQAQCTLKDLAGLPLLLPPPERPHRQELARALLDAGVSIAVAAEVDGWDLMTHFVALGLGAAVVNGCVSAPENVVAIPIRDLPDVRYWAVWRPERTDLPTDVLHHLSVP</sequence>
<proteinExistence type="inferred from homology"/>
<evidence type="ECO:0000256" key="1">
    <source>
        <dbReference type="ARBA" id="ARBA00009437"/>
    </source>
</evidence>
<dbReference type="PROSITE" id="PS50931">
    <property type="entry name" value="HTH_LYSR"/>
    <property type="match status" value="1"/>
</dbReference>
<dbReference type="RefSeq" id="WP_231449401.1">
    <property type="nucleotide sequence ID" value="NZ_JAJOMB010000031.1"/>
</dbReference>
<keyword evidence="2" id="KW-0805">Transcription regulation</keyword>
<comment type="caution">
    <text evidence="6">The sequence shown here is derived from an EMBL/GenBank/DDBJ whole genome shotgun (WGS) entry which is preliminary data.</text>
</comment>
<evidence type="ECO:0000259" key="5">
    <source>
        <dbReference type="PROSITE" id="PS50931"/>
    </source>
</evidence>
<comment type="similarity">
    <text evidence="1">Belongs to the LysR transcriptional regulatory family.</text>
</comment>
<evidence type="ECO:0000256" key="4">
    <source>
        <dbReference type="ARBA" id="ARBA00023163"/>
    </source>
</evidence>
<dbReference type="InterPro" id="IPR000847">
    <property type="entry name" value="LysR_HTH_N"/>
</dbReference>
<dbReference type="InterPro" id="IPR036390">
    <property type="entry name" value="WH_DNA-bd_sf"/>
</dbReference>
<dbReference type="AlphaFoldDB" id="A0A9X1NN31"/>
<dbReference type="PANTHER" id="PTHR30346">
    <property type="entry name" value="TRANSCRIPTIONAL DUAL REGULATOR HCAR-RELATED"/>
    <property type="match status" value="1"/>
</dbReference>
<dbReference type="InterPro" id="IPR005119">
    <property type="entry name" value="LysR_subst-bd"/>
</dbReference>
<name>A0A9X1NN31_9ACTN</name>
<dbReference type="GO" id="GO:0032993">
    <property type="term" value="C:protein-DNA complex"/>
    <property type="evidence" value="ECO:0007669"/>
    <property type="project" value="TreeGrafter"/>
</dbReference>
<dbReference type="GO" id="GO:0003700">
    <property type="term" value="F:DNA-binding transcription factor activity"/>
    <property type="evidence" value="ECO:0007669"/>
    <property type="project" value="InterPro"/>
</dbReference>
<gene>
    <name evidence="6" type="ORF">LR394_37195</name>
</gene>
<dbReference type="PRINTS" id="PR00039">
    <property type="entry name" value="HTHLYSR"/>
</dbReference>
<keyword evidence="3" id="KW-0238">DNA-binding</keyword>
<dbReference type="PANTHER" id="PTHR30346:SF29">
    <property type="entry name" value="LYSR SUBSTRATE-BINDING"/>
    <property type="match status" value="1"/>
</dbReference>
<evidence type="ECO:0000313" key="6">
    <source>
        <dbReference type="EMBL" id="MCD5316549.1"/>
    </source>
</evidence>
<evidence type="ECO:0000313" key="7">
    <source>
        <dbReference type="Proteomes" id="UP001138997"/>
    </source>
</evidence>
<keyword evidence="4" id="KW-0804">Transcription</keyword>
<dbReference type="SUPFAM" id="SSF46785">
    <property type="entry name" value="Winged helix' DNA-binding domain"/>
    <property type="match status" value="1"/>
</dbReference>
<accession>A0A9X1NN31</accession>
<evidence type="ECO:0000256" key="3">
    <source>
        <dbReference type="ARBA" id="ARBA00023125"/>
    </source>
</evidence>
<dbReference type="EMBL" id="JAJOMB010000031">
    <property type="protein sequence ID" value="MCD5316549.1"/>
    <property type="molecule type" value="Genomic_DNA"/>
</dbReference>
<dbReference type="Gene3D" id="1.10.10.10">
    <property type="entry name" value="Winged helix-like DNA-binding domain superfamily/Winged helix DNA-binding domain"/>
    <property type="match status" value="1"/>
</dbReference>